<dbReference type="SUPFAM" id="SSF57850">
    <property type="entry name" value="RING/U-box"/>
    <property type="match status" value="1"/>
</dbReference>
<evidence type="ECO:0000256" key="5">
    <source>
        <dbReference type="ARBA" id="ARBA00022771"/>
    </source>
</evidence>
<evidence type="ECO:0000256" key="6">
    <source>
        <dbReference type="ARBA" id="ARBA00022833"/>
    </source>
</evidence>
<dbReference type="InterPro" id="IPR002083">
    <property type="entry name" value="MATH/TRAF_dom"/>
</dbReference>
<reference evidence="12" key="1">
    <citation type="journal article" date="2021" name="Sci. Adv.">
        <title>The American lobster genome reveals insights on longevity, neural, and immune adaptations.</title>
        <authorList>
            <person name="Polinski J.M."/>
            <person name="Zimin A.V."/>
            <person name="Clark K.F."/>
            <person name="Kohn A.B."/>
            <person name="Sadowski N."/>
            <person name="Timp W."/>
            <person name="Ptitsyn A."/>
            <person name="Khanna P."/>
            <person name="Romanova D.Y."/>
            <person name="Williams P."/>
            <person name="Greenwood S.J."/>
            <person name="Moroz L.L."/>
            <person name="Walt D.R."/>
            <person name="Bodnar A.G."/>
        </authorList>
    </citation>
    <scope>NUCLEOTIDE SEQUENCE</scope>
    <source>
        <strain evidence="12">GMGI-L3</strain>
    </source>
</reference>
<dbReference type="GO" id="GO:0005737">
    <property type="term" value="C:cytoplasm"/>
    <property type="evidence" value="ECO:0007669"/>
    <property type="project" value="UniProtKB-SubCell"/>
</dbReference>
<evidence type="ECO:0000259" key="10">
    <source>
        <dbReference type="PROSITE" id="PS50144"/>
    </source>
</evidence>
<dbReference type="InterPro" id="IPR012227">
    <property type="entry name" value="TNF_rcpt-assoc_TRAF_met"/>
</dbReference>
<evidence type="ECO:0000256" key="3">
    <source>
        <dbReference type="ARBA" id="ARBA00022723"/>
    </source>
</evidence>
<dbReference type="Pfam" id="PF13923">
    <property type="entry name" value="zf-C3HC4_2"/>
    <property type="match status" value="1"/>
</dbReference>
<dbReference type="PROSITE" id="PS50145">
    <property type="entry name" value="ZF_TRAF"/>
    <property type="match status" value="2"/>
</dbReference>
<evidence type="ECO:0000259" key="11">
    <source>
        <dbReference type="PROSITE" id="PS50145"/>
    </source>
</evidence>
<dbReference type="SUPFAM" id="SSF49599">
    <property type="entry name" value="TRAF domain-like"/>
    <property type="match status" value="1"/>
</dbReference>
<organism evidence="12 13">
    <name type="scientific">Homarus americanus</name>
    <name type="common">American lobster</name>
    <dbReference type="NCBI Taxonomy" id="6706"/>
    <lineage>
        <taxon>Eukaryota</taxon>
        <taxon>Metazoa</taxon>
        <taxon>Ecdysozoa</taxon>
        <taxon>Arthropoda</taxon>
        <taxon>Crustacea</taxon>
        <taxon>Multicrustacea</taxon>
        <taxon>Malacostraca</taxon>
        <taxon>Eumalacostraca</taxon>
        <taxon>Eucarida</taxon>
        <taxon>Decapoda</taxon>
        <taxon>Pleocyemata</taxon>
        <taxon>Astacidea</taxon>
        <taxon>Nephropoidea</taxon>
        <taxon>Nephropidae</taxon>
        <taxon>Homarus</taxon>
    </lineage>
</organism>
<evidence type="ECO:0000313" key="13">
    <source>
        <dbReference type="Proteomes" id="UP000747542"/>
    </source>
</evidence>
<dbReference type="GO" id="GO:0061630">
    <property type="term" value="F:ubiquitin protein ligase activity"/>
    <property type="evidence" value="ECO:0007669"/>
    <property type="project" value="TreeGrafter"/>
</dbReference>
<feature type="zinc finger region" description="TRAF-type" evidence="7">
    <location>
        <begin position="161"/>
        <end position="215"/>
    </location>
</feature>
<evidence type="ECO:0000259" key="9">
    <source>
        <dbReference type="PROSITE" id="PS50089"/>
    </source>
</evidence>
<feature type="domain" description="MATH" evidence="10">
    <location>
        <begin position="407"/>
        <end position="556"/>
    </location>
</feature>
<dbReference type="Pfam" id="PF21355">
    <property type="entry name" value="TRAF-mep_MATH"/>
    <property type="match status" value="1"/>
</dbReference>
<dbReference type="Gene3D" id="2.60.210.10">
    <property type="entry name" value="Apoptosis, Tumor Necrosis Factor Receptor Associated Protein 2, Chain A"/>
    <property type="match status" value="1"/>
</dbReference>
<evidence type="ECO:0000256" key="1">
    <source>
        <dbReference type="ARBA" id="ARBA00004496"/>
    </source>
</evidence>
<feature type="domain" description="RING-type" evidence="9">
    <location>
        <begin position="53"/>
        <end position="92"/>
    </location>
</feature>
<feature type="compositionally biased region" description="Polar residues" evidence="8">
    <location>
        <begin position="261"/>
        <end position="274"/>
    </location>
</feature>
<dbReference type="PROSITE" id="PS00518">
    <property type="entry name" value="ZF_RING_1"/>
    <property type="match status" value="1"/>
</dbReference>
<sequence>MRVQNCLVTCRTRLTVLTSSNLNIKIPILFLLFLQQEGYDYEFVPVLDSKYECAICLLGLRSPVQTTCGHRFCKECIYNSMSESINRCPIDNTPLTEADLFPDSCAEREILQLKPVMCPNECAATVLQRELEQHLTCECVLRVKKCALCDEPFTFNQEQLHLLTCVQVIVACEMCATMVARGDVAAHMTESCPQVVVACPFAEHGCHQKMTRVDLNQHMAQETQFHLFLLSSAYKKINTFVSELSRTVGVIQSPFGNFSRQPSLRSQMSATSPIPENYISPSHPERTLEKSLNASGAVGSSDKPPVFPSPQHGDKGGSDSGIDVNKLQLHLNHMTLGEGATKGSCKSSTSLLTQQEIILRDLCEKSVDLSQSMLEETIKLSNLAKRIEEVDAHLEAQLAELNGKFCNGEYVWKIKNFSHSSADLQNKPARVYHSPPFYTSRFGYKFCLRINITFKSNDYFLALFIHTMQGDNDDFLDWPFNGQITLSVLDCGSNLPKNHITETMMSKPDRQAFMRPEMSRNPKGFGFTDFTSLNKIMESENGKYLKNDTLCIRAVVCAAGKNSKKVECS</sequence>
<name>A0A8J5JQK9_HOMAM</name>
<dbReference type="GO" id="GO:0045087">
    <property type="term" value="P:innate immune response"/>
    <property type="evidence" value="ECO:0007669"/>
    <property type="project" value="TreeGrafter"/>
</dbReference>
<accession>A0A8J5JQK9</accession>
<evidence type="ECO:0000256" key="8">
    <source>
        <dbReference type="SAM" id="MobiDB-lite"/>
    </source>
</evidence>
<feature type="region of interest" description="Disordered" evidence="8">
    <location>
        <begin position="261"/>
        <end position="322"/>
    </location>
</feature>
<feature type="zinc finger region" description="TRAF-type" evidence="7">
    <location>
        <begin position="115"/>
        <end position="159"/>
    </location>
</feature>
<dbReference type="GO" id="GO:0042981">
    <property type="term" value="P:regulation of apoptotic process"/>
    <property type="evidence" value="ECO:0007669"/>
    <property type="project" value="InterPro"/>
</dbReference>
<dbReference type="PANTHER" id="PTHR10131">
    <property type="entry name" value="TNF RECEPTOR ASSOCIATED FACTOR"/>
    <property type="match status" value="1"/>
</dbReference>
<dbReference type="GO" id="GO:0008270">
    <property type="term" value="F:zinc ion binding"/>
    <property type="evidence" value="ECO:0007669"/>
    <property type="project" value="UniProtKB-KW"/>
</dbReference>
<keyword evidence="6 7" id="KW-0862">Zinc</keyword>
<dbReference type="SMART" id="SM00184">
    <property type="entry name" value="RING"/>
    <property type="match status" value="1"/>
</dbReference>
<dbReference type="PIRSF" id="PIRSF015614">
    <property type="entry name" value="TRAF"/>
    <property type="match status" value="1"/>
</dbReference>
<dbReference type="PANTHER" id="PTHR10131:SF152">
    <property type="entry name" value="TNF RECEPTOR-ASSOCIATED FACTOR 6"/>
    <property type="match status" value="1"/>
</dbReference>
<dbReference type="EMBL" id="JAHLQT010033507">
    <property type="protein sequence ID" value="KAG7159314.1"/>
    <property type="molecule type" value="Genomic_DNA"/>
</dbReference>
<keyword evidence="13" id="KW-1185">Reference proteome</keyword>
<dbReference type="InterPro" id="IPR013083">
    <property type="entry name" value="Znf_RING/FYVE/PHD"/>
</dbReference>
<evidence type="ECO:0000313" key="12">
    <source>
        <dbReference type="EMBL" id="KAG7159314.1"/>
    </source>
</evidence>
<proteinExistence type="predicted"/>
<feature type="domain" description="TRAF-type" evidence="11">
    <location>
        <begin position="115"/>
        <end position="159"/>
    </location>
</feature>
<dbReference type="GO" id="GO:0016567">
    <property type="term" value="P:protein ubiquitination"/>
    <property type="evidence" value="ECO:0007669"/>
    <property type="project" value="UniProtKB-UniPathway"/>
</dbReference>
<dbReference type="PROSITE" id="PS50089">
    <property type="entry name" value="ZF_RING_2"/>
    <property type="match status" value="1"/>
</dbReference>
<keyword evidence="12" id="KW-0675">Receptor</keyword>
<dbReference type="InterPro" id="IPR008974">
    <property type="entry name" value="TRAF-like"/>
</dbReference>
<evidence type="ECO:0000256" key="4">
    <source>
        <dbReference type="ARBA" id="ARBA00022737"/>
    </source>
</evidence>
<dbReference type="GO" id="GO:0043122">
    <property type="term" value="P:regulation of canonical NF-kappaB signal transduction"/>
    <property type="evidence" value="ECO:0007669"/>
    <property type="project" value="TreeGrafter"/>
</dbReference>
<comment type="subcellular location">
    <subcellularLocation>
        <location evidence="1">Cytoplasm</location>
    </subcellularLocation>
</comment>
<evidence type="ECO:0000256" key="7">
    <source>
        <dbReference type="PROSITE-ProRule" id="PRU00207"/>
    </source>
</evidence>
<comment type="caution">
    <text evidence="12">The sequence shown here is derived from an EMBL/GenBank/DDBJ whole genome shotgun (WGS) entry which is preliminary data.</text>
</comment>
<dbReference type="Proteomes" id="UP000747542">
    <property type="component" value="Unassembled WGS sequence"/>
</dbReference>
<dbReference type="InterPro" id="IPR017907">
    <property type="entry name" value="Znf_RING_CS"/>
</dbReference>
<dbReference type="PROSITE" id="PS50144">
    <property type="entry name" value="MATH"/>
    <property type="match status" value="1"/>
</dbReference>
<protein>
    <submittedName>
        <fullName evidence="12">TNF receptor-associated factor 6-A-like</fullName>
    </submittedName>
</protein>
<dbReference type="AlphaFoldDB" id="A0A8J5JQK9"/>
<dbReference type="InterPro" id="IPR049342">
    <property type="entry name" value="TRAF1-6_MATH_dom"/>
</dbReference>
<keyword evidence="3 7" id="KW-0479">Metal-binding</keyword>
<dbReference type="InterPro" id="IPR001841">
    <property type="entry name" value="Znf_RING"/>
</dbReference>
<dbReference type="InterPro" id="IPR001293">
    <property type="entry name" value="Znf_TRAF"/>
</dbReference>
<dbReference type="UniPathway" id="UPA00143"/>
<keyword evidence="5 7" id="KW-0863">Zinc-finger</keyword>
<gene>
    <name evidence="12" type="primary">Traf6-a-L</name>
    <name evidence="12" type="ORF">Hamer_G027044</name>
</gene>
<dbReference type="Gene3D" id="3.30.40.10">
    <property type="entry name" value="Zinc/RING finger domain, C3HC4 (zinc finger)"/>
    <property type="match status" value="3"/>
</dbReference>
<evidence type="ECO:0000256" key="2">
    <source>
        <dbReference type="ARBA" id="ARBA00022490"/>
    </source>
</evidence>
<feature type="domain" description="TRAF-type" evidence="11">
    <location>
        <begin position="161"/>
        <end position="215"/>
    </location>
</feature>
<dbReference type="Pfam" id="PF02176">
    <property type="entry name" value="zf-TRAF"/>
    <property type="match status" value="1"/>
</dbReference>
<dbReference type="GO" id="GO:0031663">
    <property type="term" value="P:lipopolysaccharide-mediated signaling pathway"/>
    <property type="evidence" value="ECO:0007669"/>
    <property type="project" value="TreeGrafter"/>
</dbReference>
<dbReference type="SMART" id="SM00061">
    <property type="entry name" value="MATH"/>
    <property type="match status" value="1"/>
</dbReference>
<keyword evidence="2" id="KW-0963">Cytoplasm</keyword>
<dbReference type="FunFam" id="3.30.40.10:FF:000179">
    <property type="entry name" value="TNF receptor-associated factor"/>
    <property type="match status" value="1"/>
</dbReference>
<keyword evidence="4" id="KW-0677">Repeat</keyword>